<dbReference type="GO" id="GO:0003677">
    <property type="term" value="F:DNA binding"/>
    <property type="evidence" value="ECO:0007669"/>
    <property type="project" value="InterPro"/>
</dbReference>
<dbReference type="Proteomes" id="UP000561438">
    <property type="component" value="Unassembled WGS sequence"/>
</dbReference>
<sequence>MRIDFYQLSRDPVPEVAALLARKVLGSGKRLIIIEEDPAIRGDIASALWSAPGVFLANGEAGGAHDARQPALLSGDCKAENGASVALISDGKWREDAAAFERVLLLFGSERTDDARSLWRELGSRGDAERHIFKQNESGGWTEGG</sequence>
<dbReference type="RefSeq" id="WP_176265941.1">
    <property type="nucleotide sequence ID" value="NZ_JABWGV010000001.1"/>
</dbReference>
<dbReference type="Gene3D" id="3.40.50.10110">
    <property type="entry name" value="DNA polymerase III subunit chi"/>
    <property type="match status" value="1"/>
</dbReference>
<protein>
    <submittedName>
        <fullName evidence="1">DNA polymerase III subunit chi</fullName>
    </submittedName>
</protein>
<dbReference type="Pfam" id="PF04364">
    <property type="entry name" value="DNA_pol3_chi"/>
    <property type="match status" value="1"/>
</dbReference>
<evidence type="ECO:0000313" key="1">
    <source>
        <dbReference type="EMBL" id="NVD43622.1"/>
    </source>
</evidence>
<evidence type="ECO:0000313" key="2">
    <source>
        <dbReference type="Proteomes" id="UP000561438"/>
    </source>
</evidence>
<dbReference type="GO" id="GO:0003887">
    <property type="term" value="F:DNA-directed DNA polymerase activity"/>
    <property type="evidence" value="ECO:0007669"/>
    <property type="project" value="InterPro"/>
</dbReference>
<dbReference type="EMBL" id="JABWGV010000001">
    <property type="protein sequence ID" value="NVD43622.1"/>
    <property type="molecule type" value="Genomic_DNA"/>
</dbReference>
<dbReference type="AlphaFoldDB" id="A0A850H041"/>
<proteinExistence type="predicted"/>
<keyword evidence="2" id="KW-1185">Reference proteome</keyword>
<dbReference type="SUPFAM" id="SSF102400">
    <property type="entry name" value="DNA polymerase III chi subunit"/>
    <property type="match status" value="1"/>
</dbReference>
<dbReference type="InterPro" id="IPR036768">
    <property type="entry name" value="PolIII_chi_sf"/>
</dbReference>
<gene>
    <name evidence="1" type="ORF">HUV48_01150</name>
</gene>
<dbReference type="GO" id="GO:0006260">
    <property type="term" value="P:DNA replication"/>
    <property type="evidence" value="ECO:0007669"/>
    <property type="project" value="InterPro"/>
</dbReference>
<dbReference type="InterPro" id="IPR007459">
    <property type="entry name" value="DNA_pol3_chi"/>
</dbReference>
<comment type="caution">
    <text evidence="1">The sequence shown here is derived from an EMBL/GenBank/DDBJ whole genome shotgun (WGS) entry which is preliminary data.</text>
</comment>
<organism evidence="1 2">
    <name type="scientific">Qipengyuania atrilutea</name>
    <dbReference type="NCBI Taxonomy" id="2744473"/>
    <lineage>
        <taxon>Bacteria</taxon>
        <taxon>Pseudomonadati</taxon>
        <taxon>Pseudomonadota</taxon>
        <taxon>Alphaproteobacteria</taxon>
        <taxon>Sphingomonadales</taxon>
        <taxon>Erythrobacteraceae</taxon>
        <taxon>Qipengyuania</taxon>
    </lineage>
</organism>
<reference evidence="1 2" key="1">
    <citation type="submission" date="2020-06" db="EMBL/GenBank/DDBJ databases">
        <title>Altererythrobacter sp. HHU K3-1.</title>
        <authorList>
            <person name="Zhang D."/>
            <person name="Xue H."/>
        </authorList>
    </citation>
    <scope>NUCLEOTIDE SEQUENCE [LARGE SCALE GENOMIC DNA]</scope>
    <source>
        <strain evidence="1 2">HHU K3-1</strain>
    </source>
</reference>
<name>A0A850H041_9SPHN</name>
<accession>A0A850H041</accession>